<evidence type="ECO:0008006" key="3">
    <source>
        <dbReference type="Google" id="ProtNLM"/>
    </source>
</evidence>
<dbReference type="Proteomes" id="UP000051324">
    <property type="component" value="Unassembled WGS sequence"/>
</dbReference>
<dbReference type="InterPro" id="IPR019644">
    <property type="entry name" value="DUF2508"/>
</dbReference>
<gene>
    <name evidence="1" type="ORF">FC32_GL000732</name>
</gene>
<name>A0A0R1TPX0_9LACO</name>
<evidence type="ECO:0000313" key="1">
    <source>
        <dbReference type="EMBL" id="KRL83478.1"/>
    </source>
</evidence>
<protein>
    <recommendedName>
        <fullName evidence="3">DUF2508 domain-containing protein</fullName>
    </recommendedName>
</protein>
<accession>A0A0R1TPX0</accession>
<proteinExistence type="predicted"/>
<dbReference type="Pfam" id="PF10704">
    <property type="entry name" value="DUF2508"/>
    <property type="match status" value="1"/>
</dbReference>
<reference evidence="1 2" key="1">
    <citation type="journal article" date="2015" name="Genome Announc.">
        <title>Expanding the biotechnology potential of lactobacilli through comparative genomics of 213 strains and associated genera.</title>
        <authorList>
            <person name="Sun Z."/>
            <person name="Harris H.M."/>
            <person name="McCann A."/>
            <person name="Guo C."/>
            <person name="Argimon S."/>
            <person name="Zhang W."/>
            <person name="Yang X."/>
            <person name="Jeffery I.B."/>
            <person name="Cooney J.C."/>
            <person name="Kagawa T.F."/>
            <person name="Liu W."/>
            <person name="Song Y."/>
            <person name="Salvetti E."/>
            <person name="Wrobel A."/>
            <person name="Rasinkangas P."/>
            <person name="Parkhill J."/>
            <person name="Rea M.C."/>
            <person name="O'Sullivan O."/>
            <person name="Ritari J."/>
            <person name="Douillard F.P."/>
            <person name="Paul Ross R."/>
            <person name="Yang R."/>
            <person name="Briner A.E."/>
            <person name="Felis G.E."/>
            <person name="de Vos W.M."/>
            <person name="Barrangou R."/>
            <person name="Klaenhammer T.R."/>
            <person name="Caufield P.W."/>
            <person name="Cui Y."/>
            <person name="Zhang H."/>
            <person name="O'Toole P.W."/>
        </authorList>
    </citation>
    <scope>NUCLEOTIDE SEQUENCE [LARGE SCALE GENOMIC DNA]</scope>
    <source>
        <strain evidence="1 2">DSM 16634</strain>
    </source>
</reference>
<organism evidence="1 2">
    <name type="scientific">Ligilactobacillus apodemi DSM 16634 = JCM 16172</name>
    <dbReference type="NCBI Taxonomy" id="1423724"/>
    <lineage>
        <taxon>Bacteria</taxon>
        <taxon>Bacillati</taxon>
        <taxon>Bacillota</taxon>
        <taxon>Bacilli</taxon>
        <taxon>Lactobacillales</taxon>
        <taxon>Lactobacillaceae</taxon>
        <taxon>Ligilactobacillus</taxon>
    </lineage>
</organism>
<keyword evidence="2" id="KW-1185">Reference proteome</keyword>
<dbReference type="STRING" id="1423724.FC32_GL000732"/>
<dbReference type="eggNOG" id="ENOG5033B6J">
    <property type="taxonomic scope" value="Bacteria"/>
</dbReference>
<dbReference type="PATRIC" id="fig|1423724.4.peg.771"/>
<sequence>MEAMFGKKKQKLRRAYNELLLQDIDNAKLGWDHARQTKAAVYDVDEELIAEVALAKARYEFLYREAKLRKVKGHIQASVLDY</sequence>
<evidence type="ECO:0000313" key="2">
    <source>
        <dbReference type="Proteomes" id="UP000051324"/>
    </source>
</evidence>
<dbReference type="EMBL" id="AZFT01000053">
    <property type="protein sequence ID" value="KRL83478.1"/>
    <property type="molecule type" value="Genomic_DNA"/>
</dbReference>
<dbReference type="AlphaFoldDB" id="A0A0R1TPX0"/>
<comment type="caution">
    <text evidence="1">The sequence shown here is derived from an EMBL/GenBank/DDBJ whole genome shotgun (WGS) entry which is preliminary data.</text>
</comment>